<protein>
    <submittedName>
        <fullName evidence="2">TonB-dependent receptor</fullName>
    </submittedName>
</protein>
<proteinExistence type="predicted"/>
<organism evidence="2 3">
    <name type="scientific">Pontibacter arcticus</name>
    <dbReference type="NCBI Taxonomy" id="2080288"/>
    <lineage>
        <taxon>Bacteria</taxon>
        <taxon>Pseudomonadati</taxon>
        <taxon>Bacteroidota</taxon>
        <taxon>Cytophagia</taxon>
        <taxon>Cytophagales</taxon>
        <taxon>Hymenobacteraceae</taxon>
        <taxon>Pontibacter</taxon>
    </lineage>
</organism>
<feature type="domain" description="TonB-dependent receptor plug" evidence="1">
    <location>
        <begin position="122"/>
        <end position="218"/>
    </location>
</feature>
<dbReference type="AlphaFoldDB" id="A0A364RFN0"/>
<dbReference type="Gene3D" id="2.170.130.10">
    <property type="entry name" value="TonB-dependent receptor, plug domain"/>
    <property type="match status" value="1"/>
</dbReference>
<dbReference type="Gene3D" id="2.60.40.1120">
    <property type="entry name" value="Carboxypeptidase-like, regulatory domain"/>
    <property type="match status" value="1"/>
</dbReference>
<reference evidence="2 3" key="1">
    <citation type="submission" date="2018-06" db="EMBL/GenBank/DDBJ databases">
        <authorList>
            <person name="Liu Z.-W."/>
        </authorList>
    </citation>
    <scope>NUCLEOTIDE SEQUENCE [LARGE SCALE GENOMIC DNA]</scope>
    <source>
        <strain evidence="2 3">2b14</strain>
    </source>
</reference>
<accession>A0A364RFN0</accession>
<comment type="caution">
    <text evidence="2">The sequence shown here is derived from an EMBL/GenBank/DDBJ whole genome shotgun (WGS) entry which is preliminary data.</text>
</comment>
<dbReference type="SUPFAM" id="SSF56935">
    <property type="entry name" value="Porins"/>
    <property type="match status" value="1"/>
</dbReference>
<gene>
    <name evidence="2" type="ORF">DP923_07985</name>
</gene>
<reference evidence="2 3" key="2">
    <citation type="submission" date="2018-07" db="EMBL/GenBank/DDBJ databases">
        <title>Pontibacter sp. 2b14 genomic sequence and assembly.</title>
        <authorList>
            <person name="Du Z.-J."/>
        </authorList>
    </citation>
    <scope>NUCLEOTIDE SEQUENCE [LARGE SCALE GENOMIC DNA]</scope>
    <source>
        <strain evidence="2 3">2b14</strain>
    </source>
</reference>
<evidence type="ECO:0000259" key="1">
    <source>
        <dbReference type="Pfam" id="PF07715"/>
    </source>
</evidence>
<keyword evidence="2" id="KW-0675">Receptor</keyword>
<name>A0A364RFN0_9BACT</name>
<dbReference type="InterPro" id="IPR012910">
    <property type="entry name" value="Plug_dom"/>
</dbReference>
<keyword evidence="3" id="KW-1185">Reference proteome</keyword>
<sequence length="810" mass="91276">MLKYLSVWLFILLPFGISAQQLTISGTVLTPVREPLELATVGIKGTTTATQTDASGKYKLTVPTTRTVVLQVRYLGYKDQERLLESITQNQPIDFILEPDPRQLGTVDVEGRKDLSSRDQVSVTKLDPRQTKSLPSAFGDFNKILVTLPGVSSNNELSSTYSVRGGNYDENLVYVNGIEVYRPFLITAAQQEGLSFVNPDLVSNIEFSSGGWQPKYGDKLSSVLDIKYKQPKTFAASVTGSLTGGALNLESASKNKRISYLLGVRHKNGQYLLQGLPQDGDYQPIFSDAQAFVSIDLSKDTLQRGRTTLGILANYAQNNYLVEPTSQTTTFGTQQTPLRLFVGFDGRELMEYKTVQSGLNLSHQFTRNFVSELILSVVQSREREFRDLEAGYRLCELENGLTTSAECQQIRGIGSQYDNARNTLLARILTLENRNSLQLSARSQLQFGLKTSSESIEDQLAEYGFTDSADFVTPAYFLNSSLNLNSVRFNGYVQHTYQLDSLKTLTYGVRMSYWDFNREFTFTPRVQYSFITRRNPDLSFKAAIGLYYQPPFYRELRNQQGELNKELKAQRSLHAIVGSDYLFTAWSRPFKLTSEVYYKHLTNVIPYDIDNVRLRYNALNNAKAYAAGLDLRVNGEFIPGTESWLSLGILTTKENVQGDSVSIYTSGQQLVGKKEQGYIRRPSDQLLNIGVFFEDHLPNNPTIRMNLNLVYGSGLPFGPPRNPEYRNAFDGKSYKRVDIGFSKLLVIEGDLESKNKASLKSLWIGLEVLNLIDAQNRVSYSYVEDFNGVTYAVPNYLTGRRLNVRFIARF</sequence>
<dbReference type="EMBL" id="QMDV01000002">
    <property type="protein sequence ID" value="RAU83158.1"/>
    <property type="molecule type" value="Genomic_DNA"/>
</dbReference>
<evidence type="ECO:0000313" key="3">
    <source>
        <dbReference type="Proteomes" id="UP000251692"/>
    </source>
</evidence>
<dbReference type="Pfam" id="PF13715">
    <property type="entry name" value="CarbopepD_reg_2"/>
    <property type="match status" value="1"/>
</dbReference>
<dbReference type="SUPFAM" id="SSF49464">
    <property type="entry name" value="Carboxypeptidase regulatory domain-like"/>
    <property type="match status" value="1"/>
</dbReference>
<dbReference type="Proteomes" id="UP000251692">
    <property type="component" value="Unassembled WGS sequence"/>
</dbReference>
<dbReference type="Pfam" id="PF07715">
    <property type="entry name" value="Plug"/>
    <property type="match status" value="1"/>
</dbReference>
<evidence type="ECO:0000313" key="2">
    <source>
        <dbReference type="EMBL" id="RAU83158.1"/>
    </source>
</evidence>
<dbReference type="InterPro" id="IPR037066">
    <property type="entry name" value="Plug_dom_sf"/>
</dbReference>
<dbReference type="RefSeq" id="WP_112305308.1">
    <property type="nucleotide sequence ID" value="NZ_QMDV01000002.1"/>
</dbReference>
<dbReference type="InterPro" id="IPR008969">
    <property type="entry name" value="CarboxyPept-like_regulatory"/>
</dbReference>
<dbReference type="OrthoDB" id="1108759at2"/>